<evidence type="ECO:0000313" key="2">
    <source>
        <dbReference type="Proteomes" id="UP000198804"/>
    </source>
</evidence>
<sequence>MIYGKNPVVENVTIGEFGYDVPDGQTPTGTRSGNEIAGIDLRGAIGGRVANNVIRTRTLTNDPRLGISLRQDADGVASRGCKIYGNSISGPARAIYTQPNSSYDPNP</sequence>
<dbReference type="InterPro" id="IPR012334">
    <property type="entry name" value="Pectin_lyas_fold"/>
</dbReference>
<dbReference type="Proteomes" id="UP000198804">
    <property type="component" value="Unassembled WGS sequence"/>
</dbReference>
<accession>A0A1I4H1F5</accession>
<dbReference type="EMBL" id="FOSV01000013">
    <property type="protein sequence ID" value="SFL36152.1"/>
    <property type="molecule type" value="Genomic_DNA"/>
</dbReference>
<reference evidence="2" key="1">
    <citation type="submission" date="2016-10" db="EMBL/GenBank/DDBJ databases">
        <authorList>
            <person name="Varghese N."/>
            <person name="Submissions S."/>
        </authorList>
    </citation>
    <scope>NUCLEOTIDE SEQUENCE [LARGE SCALE GENOMIC DNA]</scope>
    <source>
        <strain evidence="2">CGMCC 1.6474</strain>
    </source>
</reference>
<dbReference type="AlphaFoldDB" id="A0A1I4H1F5"/>
<dbReference type="Gene3D" id="2.160.20.10">
    <property type="entry name" value="Single-stranded right-handed beta-helix, Pectin lyase-like"/>
    <property type="match status" value="1"/>
</dbReference>
<protein>
    <recommendedName>
        <fullName evidence="3">Right handed beta helix region</fullName>
    </recommendedName>
</protein>
<evidence type="ECO:0000313" key="1">
    <source>
        <dbReference type="EMBL" id="SFL36152.1"/>
    </source>
</evidence>
<evidence type="ECO:0008006" key="3">
    <source>
        <dbReference type="Google" id="ProtNLM"/>
    </source>
</evidence>
<proteinExistence type="predicted"/>
<name>A0A1I4H1F5_9HYPH</name>
<dbReference type="SUPFAM" id="SSF51126">
    <property type="entry name" value="Pectin lyase-like"/>
    <property type="match status" value="1"/>
</dbReference>
<dbReference type="InterPro" id="IPR011050">
    <property type="entry name" value="Pectin_lyase_fold/virulence"/>
</dbReference>
<keyword evidence="2" id="KW-1185">Reference proteome</keyword>
<gene>
    <name evidence="1" type="ORF">SAMN04488125_113100</name>
</gene>
<organism evidence="1 2">
    <name type="scientific">Methylorubrum salsuginis</name>
    <dbReference type="NCBI Taxonomy" id="414703"/>
    <lineage>
        <taxon>Bacteria</taxon>
        <taxon>Pseudomonadati</taxon>
        <taxon>Pseudomonadota</taxon>
        <taxon>Alphaproteobacteria</taxon>
        <taxon>Hyphomicrobiales</taxon>
        <taxon>Methylobacteriaceae</taxon>
        <taxon>Methylorubrum</taxon>
    </lineage>
</organism>